<evidence type="ECO:0000313" key="2">
    <source>
        <dbReference type="Proteomes" id="UP000630097"/>
    </source>
</evidence>
<evidence type="ECO:0000313" key="1">
    <source>
        <dbReference type="EMBL" id="GIG80362.1"/>
    </source>
</evidence>
<name>A0A8J3LXI4_9ACTN</name>
<proteinExistence type="predicted"/>
<comment type="caution">
    <text evidence="1">The sequence shown here is derived from an EMBL/GenBank/DDBJ whole genome shotgun (WGS) entry which is preliminary data.</text>
</comment>
<gene>
    <name evidence="1" type="ORF">Pka01_34890</name>
</gene>
<accession>A0A8J3LXI4</accession>
<reference evidence="1 2" key="1">
    <citation type="submission" date="2021-01" db="EMBL/GenBank/DDBJ databases">
        <title>Whole genome shotgun sequence of Planotetraspora kaengkrachanensis NBRC 104272.</title>
        <authorList>
            <person name="Komaki H."/>
            <person name="Tamura T."/>
        </authorList>
    </citation>
    <scope>NUCLEOTIDE SEQUENCE [LARGE SCALE GENOMIC DNA]</scope>
    <source>
        <strain evidence="1 2">NBRC 104272</strain>
    </source>
</reference>
<sequence>MLMGMFSVVRMPEPLACPKCGESGTWKAQFKFGALDLVEYRVGQRLDWDYAWDVEGERGHHRVVAQGVLEGCPHCHAHGFEEPWDLVVIEIVDDVIVSAVQDTSGEGWWADEWRVLKD</sequence>
<dbReference type="EMBL" id="BONV01000014">
    <property type="protein sequence ID" value="GIG80362.1"/>
    <property type="molecule type" value="Genomic_DNA"/>
</dbReference>
<protein>
    <submittedName>
        <fullName evidence="1">Uncharacterized protein</fullName>
    </submittedName>
</protein>
<organism evidence="1 2">
    <name type="scientific">Planotetraspora kaengkrachanensis</name>
    <dbReference type="NCBI Taxonomy" id="575193"/>
    <lineage>
        <taxon>Bacteria</taxon>
        <taxon>Bacillati</taxon>
        <taxon>Actinomycetota</taxon>
        <taxon>Actinomycetes</taxon>
        <taxon>Streptosporangiales</taxon>
        <taxon>Streptosporangiaceae</taxon>
        <taxon>Planotetraspora</taxon>
    </lineage>
</organism>
<keyword evidence="2" id="KW-1185">Reference proteome</keyword>
<dbReference type="AlphaFoldDB" id="A0A8J3LXI4"/>
<dbReference type="Proteomes" id="UP000630097">
    <property type="component" value="Unassembled WGS sequence"/>
</dbReference>